<dbReference type="Pfam" id="PF18895">
    <property type="entry name" value="T4SS_pilin"/>
    <property type="match status" value="1"/>
</dbReference>
<dbReference type="Gene3D" id="3.90.70.10">
    <property type="entry name" value="Cysteine proteinases"/>
    <property type="match status" value="1"/>
</dbReference>
<dbReference type="EMBL" id="PFSI01000029">
    <property type="protein sequence ID" value="PJC24630.1"/>
    <property type="molecule type" value="Genomic_DNA"/>
</dbReference>
<dbReference type="Proteomes" id="UP000230251">
    <property type="component" value="Unassembled WGS sequence"/>
</dbReference>
<evidence type="ECO:0000256" key="2">
    <source>
        <dbReference type="SAM" id="SignalP"/>
    </source>
</evidence>
<keyword evidence="2" id="KW-0732">Signal</keyword>
<reference evidence="5" key="1">
    <citation type="submission" date="2017-09" db="EMBL/GenBank/DDBJ databases">
        <title>Depth-based differentiation of microbial function through sediment-hosted aquifers and enrichment of novel symbionts in the deep terrestrial subsurface.</title>
        <authorList>
            <person name="Probst A.J."/>
            <person name="Ladd B."/>
            <person name="Jarett J.K."/>
            <person name="Geller-Mcgrath D.E."/>
            <person name="Sieber C.M.K."/>
            <person name="Emerson J.B."/>
            <person name="Anantharaman K."/>
            <person name="Thomas B.C."/>
            <person name="Malmstrom R."/>
            <person name="Stieglmeier M."/>
            <person name="Klingl A."/>
            <person name="Woyke T."/>
            <person name="Ryan C.M."/>
            <person name="Banfield J.F."/>
        </authorList>
    </citation>
    <scope>NUCLEOTIDE SEQUENCE [LARGE SCALE GENOMIC DNA]</scope>
</reference>
<feature type="transmembrane region" description="Helical" evidence="1">
    <location>
        <begin position="181"/>
        <end position="199"/>
    </location>
</feature>
<evidence type="ECO:0000313" key="4">
    <source>
        <dbReference type="EMBL" id="PJC24630.1"/>
    </source>
</evidence>
<feature type="signal peptide" evidence="2">
    <location>
        <begin position="1"/>
        <end position="23"/>
    </location>
</feature>
<gene>
    <name evidence="4" type="ORF">CO057_01855</name>
</gene>
<dbReference type="AlphaFoldDB" id="A0A2M8EPF9"/>
<evidence type="ECO:0000256" key="1">
    <source>
        <dbReference type="SAM" id="Phobius"/>
    </source>
</evidence>
<accession>A0A2M8EPF9</accession>
<sequence>MKTSRIISILSLTIILSPVFAFAAELSDCDAETIDCSCDPYPQIDSSKITVIDDCYDQCSAEAAAGNDDISGYTLQCEIAGVLTTIDQDIVGSVGAAFDDSYYASPELSVEIPGLSFTPAYKEGGSVNTNYLGEYIQAVYSWLIPAASLLAVVMMMIGGLQWMLARGDSGKIGNAKTKLKNATTGLVLLLAAYSITYVVDPNLLTYDSLSVSYIEAEWVSTENTSYDVTDPDLDLSDPPSTESDVPSVGTNGVTYYTQRGNNTSYSCDTTVSSSGCGPTSAAMVYHHYGDSSATPSSVAYKFLEEGFRVCDASCNCQGTSWAAFGGSSFASSLGLKEEQISISNTTRILEVLGNDEPIIVSVGPSIFTSSGHFIVLTGVTAEGKIMINDPNSGITEATQAEVFEPLKFAVRLYK</sequence>
<proteinExistence type="predicted"/>
<keyword evidence="1" id="KW-0812">Transmembrane</keyword>
<feature type="chain" id="PRO_5014611239" description="Peptidase C39-like domain-containing protein" evidence="2">
    <location>
        <begin position="24"/>
        <end position="414"/>
    </location>
</feature>
<dbReference type="InterPro" id="IPR039564">
    <property type="entry name" value="Peptidase_C39-like"/>
</dbReference>
<feature type="domain" description="Peptidase C39-like" evidence="3">
    <location>
        <begin position="252"/>
        <end position="391"/>
    </location>
</feature>
<dbReference type="Pfam" id="PF13529">
    <property type="entry name" value="Peptidase_C39_2"/>
    <property type="match status" value="1"/>
</dbReference>
<name>A0A2M8EPF9_9BACT</name>
<keyword evidence="1" id="KW-0472">Membrane</keyword>
<comment type="caution">
    <text evidence="4">The sequence shown here is derived from an EMBL/GenBank/DDBJ whole genome shotgun (WGS) entry which is preliminary data.</text>
</comment>
<evidence type="ECO:0000313" key="5">
    <source>
        <dbReference type="Proteomes" id="UP000230251"/>
    </source>
</evidence>
<organism evidence="4 5">
    <name type="scientific">Candidatus Uhrbacteria bacterium CG_4_9_14_0_2_um_filter_41_50</name>
    <dbReference type="NCBI Taxonomy" id="1975031"/>
    <lineage>
        <taxon>Bacteria</taxon>
        <taxon>Candidatus Uhriibacteriota</taxon>
    </lineage>
</organism>
<evidence type="ECO:0000259" key="3">
    <source>
        <dbReference type="Pfam" id="PF13529"/>
    </source>
</evidence>
<protein>
    <recommendedName>
        <fullName evidence="3">Peptidase C39-like domain-containing protein</fullName>
    </recommendedName>
</protein>
<dbReference type="InterPro" id="IPR043993">
    <property type="entry name" value="T4SS_pilin"/>
</dbReference>
<feature type="transmembrane region" description="Helical" evidence="1">
    <location>
        <begin position="139"/>
        <end position="160"/>
    </location>
</feature>
<keyword evidence="1" id="KW-1133">Transmembrane helix</keyword>